<keyword evidence="1" id="KW-0732">Signal</keyword>
<protein>
    <submittedName>
        <fullName evidence="2">Uncharacterized protein</fullName>
    </submittedName>
</protein>
<dbReference type="RefSeq" id="WP_031413848.1">
    <property type="nucleotide sequence ID" value="NZ_CP011074.1"/>
</dbReference>
<accession>A0A0F6Y008</accession>
<dbReference type="EMBL" id="CP011074">
    <property type="protein sequence ID" value="AKF94701.1"/>
    <property type="molecule type" value="Genomic_DNA"/>
</dbReference>
<organism evidence="2">
    <name type="scientific">Brevibacillus laterosporus</name>
    <name type="common">Bacillus laterosporus</name>
    <dbReference type="NCBI Taxonomy" id="1465"/>
    <lineage>
        <taxon>Bacteria</taxon>
        <taxon>Bacillati</taxon>
        <taxon>Bacillota</taxon>
        <taxon>Bacilli</taxon>
        <taxon>Bacillales</taxon>
        <taxon>Paenibacillaceae</taxon>
        <taxon>Brevibacillus</taxon>
    </lineage>
</organism>
<sequence>MKKTCKLVTALCLTGFLATSLTPSAVFAQEDAKTYVNEQGLKLQTLEVDTEALSIVTKNLKTVRENVFLDEDGFYHLKPELKELLGEEEYEFFVKSNEKINQLIKDGIIKVDEDGQIIKNASKSKVKASEDAYEDFEYFWWGTHYVFNKKQADNFQQSLEDAEEAYDFYSIALIMVPEIYYSKLLSLTTQLLSKRASSIAKKIDRNKTKKGVYCDFGWDGFTTNIYGR</sequence>
<feature type="signal peptide" evidence="1">
    <location>
        <begin position="1"/>
        <end position="28"/>
    </location>
</feature>
<reference evidence="2" key="1">
    <citation type="submission" date="2015-03" db="EMBL/GenBank/DDBJ databases">
        <title>MIGS Cultured Bacterial/Archaeal sample from Brevibacillus laterosporus.</title>
        <authorList>
            <person name="Zeng D."/>
            <person name="Zhu L."/>
            <person name="Dong G."/>
            <person name="Ye W."/>
            <person name="Ren D."/>
            <person name="Wu L."/>
            <person name="Xu J."/>
            <person name="Li G."/>
            <person name="Guo L."/>
        </authorList>
    </citation>
    <scope>NUCLEOTIDE SEQUENCE</scope>
    <source>
        <strain evidence="2">B9</strain>
    </source>
</reference>
<gene>
    <name evidence="2" type="ORF">EX87_14400</name>
</gene>
<feature type="chain" id="PRO_5002512683" evidence="1">
    <location>
        <begin position="29"/>
        <end position="228"/>
    </location>
</feature>
<evidence type="ECO:0000313" key="2">
    <source>
        <dbReference type="EMBL" id="AKF94701.1"/>
    </source>
</evidence>
<proteinExistence type="predicted"/>
<evidence type="ECO:0000256" key="1">
    <source>
        <dbReference type="SAM" id="SignalP"/>
    </source>
</evidence>
<dbReference type="AlphaFoldDB" id="A0A0F6Y008"/>
<name>A0A0F6Y008_BRELA</name>